<dbReference type="SUPFAM" id="SSF53448">
    <property type="entry name" value="Nucleotide-diphospho-sugar transferases"/>
    <property type="match status" value="1"/>
</dbReference>
<protein>
    <submittedName>
        <fullName evidence="2">Glycosyl transferase</fullName>
    </submittedName>
</protein>
<dbReference type="AlphaFoldDB" id="A0A1G2F8E7"/>
<dbReference type="STRING" id="1801992.A2Y98_00970"/>
<keyword evidence="2" id="KW-0808">Transferase</keyword>
<dbReference type="InterPro" id="IPR050256">
    <property type="entry name" value="Glycosyltransferase_2"/>
</dbReference>
<evidence type="ECO:0000313" key="3">
    <source>
        <dbReference type="Proteomes" id="UP000179099"/>
    </source>
</evidence>
<dbReference type="PANTHER" id="PTHR48090">
    <property type="entry name" value="UNDECAPRENYL-PHOSPHATE 4-DEOXY-4-FORMAMIDO-L-ARABINOSE TRANSFERASE-RELATED"/>
    <property type="match status" value="1"/>
</dbReference>
<dbReference type="PANTHER" id="PTHR48090:SF7">
    <property type="entry name" value="RFBJ PROTEIN"/>
    <property type="match status" value="1"/>
</dbReference>
<organism evidence="2 3">
    <name type="scientific">Candidatus Portnoybacteria bacterium RBG_19FT_COMBO_36_7</name>
    <dbReference type="NCBI Taxonomy" id="1801992"/>
    <lineage>
        <taxon>Bacteria</taxon>
        <taxon>Candidatus Portnoyibacteriota</taxon>
    </lineage>
</organism>
<dbReference type="InterPro" id="IPR029044">
    <property type="entry name" value="Nucleotide-diphossugar_trans"/>
</dbReference>
<sequence>MKLSIIVPVYNEEKTVSQIIEKLERVDFGIEKEIIIVDDFSTDGTRDILKNYEGKYKIVYHDKNYGKGRALRNGFKQASGNWLVVQDADLEYDPNDLKDLLEKTKEPGVVVVYGSRRLHHNYFEARKSGHIFALGGIFLTWLANLLYGTEITDEPTCYKMFRTDLLPELNLKCERFEFCPELTAKVAKKGIKIHEVPISYYPRHKGEGKKIKLKDAFEAVWTLLKYRFKK</sequence>
<dbReference type="InterPro" id="IPR001173">
    <property type="entry name" value="Glyco_trans_2-like"/>
</dbReference>
<feature type="domain" description="Glycosyltransferase 2-like" evidence="1">
    <location>
        <begin position="4"/>
        <end position="166"/>
    </location>
</feature>
<dbReference type="Proteomes" id="UP000179099">
    <property type="component" value="Unassembled WGS sequence"/>
</dbReference>
<dbReference type="Pfam" id="PF00535">
    <property type="entry name" value="Glycos_transf_2"/>
    <property type="match status" value="1"/>
</dbReference>
<comment type="caution">
    <text evidence="2">The sequence shown here is derived from an EMBL/GenBank/DDBJ whole genome shotgun (WGS) entry which is preliminary data.</text>
</comment>
<dbReference type="CDD" id="cd04179">
    <property type="entry name" value="DPM_DPG-synthase_like"/>
    <property type="match status" value="1"/>
</dbReference>
<gene>
    <name evidence="2" type="ORF">A2Y98_00970</name>
</gene>
<evidence type="ECO:0000259" key="1">
    <source>
        <dbReference type="Pfam" id="PF00535"/>
    </source>
</evidence>
<evidence type="ECO:0000313" key="2">
    <source>
        <dbReference type="EMBL" id="OGZ34355.1"/>
    </source>
</evidence>
<accession>A0A1G2F8E7</accession>
<proteinExistence type="predicted"/>
<name>A0A1G2F8E7_9BACT</name>
<reference evidence="2 3" key="1">
    <citation type="journal article" date="2016" name="Nat. Commun.">
        <title>Thousands of microbial genomes shed light on interconnected biogeochemical processes in an aquifer system.</title>
        <authorList>
            <person name="Anantharaman K."/>
            <person name="Brown C.T."/>
            <person name="Hug L.A."/>
            <person name="Sharon I."/>
            <person name="Castelle C.J."/>
            <person name="Probst A.J."/>
            <person name="Thomas B.C."/>
            <person name="Singh A."/>
            <person name="Wilkins M.J."/>
            <person name="Karaoz U."/>
            <person name="Brodie E.L."/>
            <person name="Williams K.H."/>
            <person name="Hubbard S.S."/>
            <person name="Banfield J.F."/>
        </authorList>
    </citation>
    <scope>NUCLEOTIDE SEQUENCE [LARGE SCALE GENOMIC DNA]</scope>
</reference>
<dbReference type="GO" id="GO:0016740">
    <property type="term" value="F:transferase activity"/>
    <property type="evidence" value="ECO:0007669"/>
    <property type="project" value="UniProtKB-KW"/>
</dbReference>
<dbReference type="Gene3D" id="3.90.550.10">
    <property type="entry name" value="Spore Coat Polysaccharide Biosynthesis Protein SpsA, Chain A"/>
    <property type="match status" value="1"/>
</dbReference>
<dbReference type="EMBL" id="MHMW01000013">
    <property type="protein sequence ID" value="OGZ34355.1"/>
    <property type="molecule type" value="Genomic_DNA"/>
</dbReference>